<reference evidence="2 3" key="1">
    <citation type="submission" date="2021-08" db="EMBL/GenBank/DDBJ databases">
        <title>WGS assembly of Ceratopteris richardii.</title>
        <authorList>
            <person name="Marchant D.B."/>
            <person name="Chen G."/>
            <person name="Jenkins J."/>
            <person name="Shu S."/>
            <person name="Leebens-Mack J."/>
            <person name="Grimwood J."/>
            <person name="Schmutz J."/>
            <person name="Soltis P."/>
            <person name="Soltis D."/>
            <person name="Chen Z.-H."/>
        </authorList>
    </citation>
    <scope>NUCLEOTIDE SEQUENCE [LARGE SCALE GENOMIC DNA]</scope>
    <source>
        <strain evidence="2">Whitten #5841</strain>
        <tissue evidence="2">Leaf</tissue>
    </source>
</reference>
<dbReference type="OrthoDB" id="661220at2759"/>
<gene>
    <name evidence="2" type="ORF">KP509_23G036700</name>
</gene>
<evidence type="ECO:0000256" key="1">
    <source>
        <dbReference type="SAM" id="MobiDB-lite"/>
    </source>
</evidence>
<dbReference type="OMA" id="HQYDGLR"/>
<dbReference type="GO" id="GO:0051011">
    <property type="term" value="F:microtubule minus-end binding"/>
    <property type="evidence" value="ECO:0007669"/>
    <property type="project" value="TreeGrafter"/>
</dbReference>
<dbReference type="GO" id="GO:0051225">
    <property type="term" value="P:spindle assembly"/>
    <property type="evidence" value="ECO:0007669"/>
    <property type="project" value="InterPro"/>
</dbReference>
<dbReference type="PANTHER" id="PTHR16219">
    <property type="entry name" value="AUGMIN SUBUNIT 4 FAMILY MEMBER"/>
    <property type="match status" value="1"/>
</dbReference>
<feature type="region of interest" description="Disordered" evidence="1">
    <location>
        <begin position="138"/>
        <end position="179"/>
    </location>
</feature>
<feature type="compositionally biased region" description="Low complexity" evidence="1">
    <location>
        <begin position="145"/>
        <end position="179"/>
    </location>
</feature>
<protein>
    <recommendedName>
        <fullName evidence="4">AUGMIN subunit 4</fullName>
    </recommendedName>
</protein>
<evidence type="ECO:0008006" key="4">
    <source>
        <dbReference type="Google" id="ProtNLM"/>
    </source>
</evidence>
<proteinExistence type="predicted"/>
<organism evidence="2 3">
    <name type="scientific">Ceratopteris richardii</name>
    <name type="common">Triangle waterfern</name>
    <dbReference type="NCBI Taxonomy" id="49495"/>
    <lineage>
        <taxon>Eukaryota</taxon>
        <taxon>Viridiplantae</taxon>
        <taxon>Streptophyta</taxon>
        <taxon>Embryophyta</taxon>
        <taxon>Tracheophyta</taxon>
        <taxon>Polypodiopsida</taxon>
        <taxon>Polypodiidae</taxon>
        <taxon>Polypodiales</taxon>
        <taxon>Pteridineae</taxon>
        <taxon>Pteridaceae</taxon>
        <taxon>Parkerioideae</taxon>
        <taxon>Ceratopteris</taxon>
    </lineage>
</organism>
<dbReference type="AlphaFoldDB" id="A0A8T2S143"/>
<name>A0A8T2S143_CERRI</name>
<dbReference type="PANTHER" id="PTHR16219:SF1">
    <property type="entry name" value="HAUS AUGMIN-LIKE COMPLEX SUBUNIT 4"/>
    <property type="match status" value="1"/>
</dbReference>
<keyword evidence="3" id="KW-1185">Reference proteome</keyword>
<dbReference type="Proteomes" id="UP000825935">
    <property type="component" value="Chromosome 23"/>
</dbReference>
<comment type="caution">
    <text evidence="2">The sequence shown here is derived from an EMBL/GenBank/DDBJ whole genome shotgun (WGS) entry which is preliminary data.</text>
</comment>
<dbReference type="EMBL" id="CM035428">
    <property type="protein sequence ID" value="KAH7301657.1"/>
    <property type="molecule type" value="Genomic_DNA"/>
</dbReference>
<evidence type="ECO:0000313" key="3">
    <source>
        <dbReference type="Proteomes" id="UP000825935"/>
    </source>
</evidence>
<dbReference type="GO" id="GO:0070652">
    <property type="term" value="C:HAUS complex"/>
    <property type="evidence" value="ECO:0007669"/>
    <property type="project" value="InterPro"/>
</dbReference>
<dbReference type="InterPro" id="IPR029327">
    <property type="entry name" value="HAUS4"/>
</dbReference>
<sequence length="433" mass="48402">MVKPILYPPVGQPLGPGLGNVLEQLERHCLAPDGSLISRSAYLELNQAREDMCRERLRYLEALAIYCEAMAIVEDYQHAVSVANTGGMRDVHTLFSQLSLRSTTEVYECLEQRLVIAEAAQRLRLPFLSKDGEIPEDDLDNEGLVTRTSVESAASSTRTSSGTNISSSGSNSLPNSSFAANSGADVGEAGVGGVVNKFLGITPSFLRQIHLPKAPFAQDSSSYQLALVPELEARLKSKIELLSSSFVVDETDSSGLNTSKILRLPERIKSVMEEIESEEAALVEDLYSADRKFAEYYNVLEQILGVLLRMVKDFKLQHQHQYDGLRKSWLCKRCQTMNAKLRVLEHLLLRDTYTQDSIPALHIIREHLLGASEEATAAYNRAVTRLREYQGVDPHFDAIARRYHDLAQKLEGIKWTIRQVEMDLNNPEEHLSL</sequence>
<dbReference type="Pfam" id="PF14735">
    <property type="entry name" value="HAUS4"/>
    <property type="match status" value="1"/>
</dbReference>
<evidence type="ECO:0000313" key="2">
    <source>
        <dbReference type="EMBL" id="KAH7301657.1"/>
    </source>
</evidence>
<accession>A0A8T2S143</accession>